<keyword evidence="11" id="KW-0479">Metal-binding</keyword>
<feature type="transmembrane region" description="Helical" evidence="11">
    <location>
        <begin position="374"/>
        <end position="394"/>
    </location>
</feature>
<dbReference type="Gene3D" id="2.30.42.10">
    <property type="match status" value="2"/>
</dbReference>
<evidence type="ECO:0000256" key="4">
    <source>
        <dbReference type="ARBA" id="ARBA00022670"/>
    </source>
</evidence>
<protein>
    <recommendedName>
        <fullName evidence="11">Zinc metalloprotease</fullName>
        <ecNumber evidence="11">3.4.24.-</ecNumber>
    </recommendedName>
</protein>
<keyword evidence="9 11" id="KW-0482">Metalloprotease</keyword>
<feature type="transmembrane region" description="Helical" evidence="11">
    <location>
        <begin position="425"/>
        <end position="449"/>
    </location>
</feature>
<keyword evidence="7 11" id="KW-0862">Zinc</keyword>
<feature type="domain" description="PDZ" evidence="12">
    <location>
        <begin position="225"/>
        <end position="256"/>
    </location>
</feature>
<keyword evidence="6 11" id="KW-0378">Hydrolase</keyword>
<keyword evidence="4 13" id="KW-0645">Protease</keyword>
<dbReference type="AlphaFoldDB" id="A0A841RD45"/>
<feature type="transmembrane region" description="Helical" evidence="11">
    <location>
        <begin position="101"/>
        <end position="127"/>
    </location>
</feature>
<dbReference type="GO" id="GO:0004222">
    <property type="term" value="F:metalloendopeptidase activity"/>
    <property type="evidence" value="ECO:0007669"/>
    <property type="project" value="InterPro"/>
</dbReference>
<dbReference type="CDD" id="cd23081">
    <property type="entry name" value="cpPDZ_EcRseP-like"/>
    <property type="match status" value="1"/>
</dbReference>
<dbReference type="PANTHER" id="PTHR42837:SF2">
    <property type="entry name" value="MEMBRANE METALLOPROTEASE ARASP2, CHLOROPLASTIC-RELATED"/>
    <property type="match status" value="1"/>
</dbReference>
<dbReference type="Proteomes" id="UP000587760">
    <property type="component" value="Unassembled WGS sequence"/>
</dbReference>
<keyword evidence="8 11" id="KW-1133">Transmembrane helix</keyword>
<dbReference type="GO" id="GO:0046872">
    <property type="term" value="F:metal ion binding"/>
    <property type="evidence" value="ECO:0007669"/>
    <property type="project" value="UniProtKB-KW"/>
</dbReference>
<evidence type="ECO:0000313" key="14">
    <source>
        <dbReference type="Proteomes" id="UP000587760"/>
    </source>
</evidence>
<dbReference type="InterPro" id="IPR041489">
    <property type="entry name" value="PDZ_6"/>
</dbReference>
<evidence type="ECO:0000256" key="11">
    <source>
        <dbReference type="RuleBase" id="RU362031"/>
    </source>
</evidence>
<dbReference type="PROSITE" id="PS50106">
    <property type="entry name" value="PDZ"/>
    <property type="match status" value="2"/>
</dbReference>
<gene>
    <name evidence="13" type="ORF">HNR50_002991</name>
</gene>
<dbReference type="EC" id="3.4.24.-" evidence="11"/>
<comment type="subcellular location">
    <subcellularLocation>
        <location evidence="2">Membrane</location>
        <topology evidence="2">Multi-pass membrane protein</topology>
    </subcellularLocation>
</comment>
<dbReference type="SUPFAM" id="SSF50156">
    <property type="entry name" value="PDZ domain-like"/>
    <property type="match status" value="2"/>
</dbReference>
<feature type="domain" description="PDZ" evidence="12">
    <location>
        <begin position="150"/>
        <end position="196"/>
    </location>
</feature>
<dbReference type="InterPro" id="IPR004387">
    <property type="entry name" value="Pept_M50_Zn"/>
</dbReference>
<dbReference type="InterPro" id="IPR036034">
    <property type="entry name" value="PDZ_sf"/>
</dbReference>
<dbReference type="InterPro" id="IPR001478">
    <property type="entry name" value="PDZ"/>
</dbReference>
<comment type="cofactor">
    <cofactor evidence="1 11">
        <name>Zn(2+)</name>
        <dbReference type="ChEBI" id="CHEBI:29105"/>
    </cofactor>
</comment>
<evidence type="ECO:0000256" key="10">
    <source>
        <dbReference type="ARBA" id="ARBA00023136"/>
    </source>
</evidence>
<dbReference type="RefSeq" id="WP_184747564.1">
    <property type="nucleotide sequence ID" value="NZ_JACHGJ010000006.1"/>
</dbReference>
<evidence type="ECO:0000256" key="2">
    <source>
        <dbReference type="ARBA" id="ARBA00004141"/>
    </source>
</evidence>
<dbReference type="InterPro" id="IPR008915">
    <property type="entry name" value="Peptidase_M50"/>
</dbReference>
<evidence type="ECO:0000256" key="6">
    <source>
        <dbReference type="ARBA" id="ARBA00022801"/>
    </source>
</evidence>
<dbReference type="GO" id="GO:0016020">
    <property type="term" value="C:membrane"/>
    <property type="evidence" value="ECO:0007669"/>
    <property type="project" value="UniProtKB-SubCell"/>
</dbReference>
<comment type="similarity">
    <text evidence="3 11">Belongs to the peptidase M50B family.</text>
</comment>
<sequence length="451" mass="49154">MFFTILLGLLALSVVVLVHELGHFAAARLSGIEVEAFSLGWGKAILKKKIGKTEYRLAPLPLGGYCKMKGEHALIEAIEAKEKSIPVEEGAFYSASPLKRIAVALAGPLANFIFAGLVLSVIFLIGYEESTFQNKIILASSYDNTGKVWPANKAGLETGDRIIAINGVETENYNNIAEKLATSARNKLELLVLREGRQIRLILTPELNKDSGAGVAGIYPWIDPVIGEVEEGSKAAQAGLEAGDIIKSINGNPVNNSLDISRIMASEPGKLNISYERRGSINTCEIETDFSLDDFRLGITYKYQIFRTPRYNIFQAIGRGYSEAVDTLVLSAKGLKLLFSGLNLNKAVSGPIRMTYFAGEVAANGFTQGLGQGFLSFFQFVSFISIALFFMNLLPIPALDGGQIVLFIYEIIRKSPLSPNSVYRYQMIGTFLILLLVLLTTTSDILFLAGK</sequence>
<evidence type="ECO:0000256" key="8">
    <source>
        <dbReference type="ARBA" id="ARBA00022989"/>
    </source>
</evidence>
<evidence type="ECO:0000256" key="7">
    <source>
        <dbReference type="ARBA" id="ARBA00022833"/>
    </source>
</evidence>
<evidence type="ECO:0000256" key="1">
    <source>
        <dbReference type="ARBA" id="ARBA00001947"/>
    </source>
</evidence>
<dbReference type="Pfam" id="PF17820">
    <property type="entry name" value="PDZ_6"/>
    <property type="match status" value="2"/>
</dbReference>
<dbReference type="NCBIfam" id="TIGR00054">
    <property type="entry name" value="RIP metalloprotease RseP"/>
    <property type="match status" value="1"/>
</dbReference>
<evidence type="ECO:0000259" key="12">
    <source>
        <dbReference type="PROSITE" id="PS50106"/>
    </source>
</evidence>
<evidence type="ECO:0000256" key="9">
    <source>
        <dbReference type="ARBA" id="ARBA00023049"/>
    </source>
</evidence>
<dbReference type="GO" id="GO:0006508">
    <property type="term" value="P:proteolysis"/>
    <property type="evidence" value="ECO:0007669"/>
    <property type="project" value="UniProtKB-KW"/>
</dbReference>
<keyword evidence="5 11" id="KW-0812">Transmembrane</keyword>
<keyword evidence="10 11" id="KW-0472">Membrane</keyword>
<dbReference type="CDD" id="cd06163">
    <property type="entry name" value="S2P-M50_PDZ_RseP-like"/>
    <property type="match status" value="1"/>
</dbReference>
<name>A0A841RD45_9SPIO</name>
<evidence type="ECO:0000256" key="5">
    <source>
        <dbReference type="ARBA" id="ARBA00022692"/>
    </source>
</evidence>
<evidence type="ECO:0000313" key="13">
    <source>
        <dbReference type="EMBL" id="MBB6481311.1"/>
    </source>
</evidence>
<dbReference type="Pfam" id="PF02163">
    <property type="entry name" value="Peptidase_M50"/>
    <property type="match status" value="1"/>
</dbReference>
<reference evidence="13 14" key="1">
    <citation type="submission" date="2020-08" db="EMBL/GenBank/DDBJ databases">
        <title>Genomic Encyclopedia of Type Strains, Phase IV (KMG-IV): sequencing the most valuable type-strain genomes for metagenomic binning, comparative biology and taxonomic classification.</title>
        <authorList>
            <person name="Goeker M."/>
        </authorList>
    </citation>
    <scope>NUCLEOTIDE SEQUENCE [LARGE SCALE GENOMIC DNA]</scope>
    <source>
        <strain evidence="13 14">DSM 2461</strain>
    </source>
</reference>
<accession>A0A841RD45</accession>
<evidence type="ECO:0000256" key="3">
    <source>
        <dbReference type="ARBA" id="ARBA00007931"/>
    </source>
</evidence>
<dbReference type="SMART" id="SM00228">
    <property type="entry name" value="PDZ"/>
    <property type="match status" value="2"/>
</dbReference>
<dbReference type="EMBL" id="JACHGJ010000006">
    <property type="protein sequence ID" value="MBB6481311.1"/>
    <property type="molecule type" value="Genomic_DNA"/>
</dbReference>
<proteinExistence type="inferred from homology"/>
<keyword evidence="14" id="KW-1185">Reference proteome</keyword>
<comment type="caution">
    <text evidence="13">The sequence shown here is derived from an EMBL/GenBank/DDBJ whole genome shotgun (WGS) entry which is preliminary data.</text>
</comment>
<organism evidence="13 14">
    <name type="scientific">Spirochaeta isovalerica</name>
    <dbReference type="NCBI Taxonomy" id="150"/>
    <lineage>
        <taxon>Bacteria</taxon>
        <taxon>Pseudomonadati</taxon>
        <taxon>Spirochaetota</taxon>
        <taxon>Spirochaetia</taxon>
        <taxon>Spirochaetales</taxon>
        <taxon>Spirochaetaceae</taxon>
        <taxon>Spirochaeta</taxon>
    </lineage>
</organism>
<dbReference type="PANTHER" id="PTHR42837">
    <property type="entry name" value="REGULATOR OF SIGMA-E PROTEASE RSEP"/>
    <property type="match status" value="1"/>
</dbReference>